<dbReference type="Proteomes" id="UP001479436">
    <property type="component" value="Unassembled WGS sequence"/>
</dbReference>
<feature type="compositionally biased region" description="Polar residues" evidence="1">
    <location>
        <begin position="190"/>
        <end position="206"/>
    </location>
</feature>
<evidence type="ECO:0000256" key="1">
    <source>
        <dbReference type="SAM" id="MobiDB-lite"/>
    </source>
</evidence>
<organism evidence="2 3">
    <name type="scientific">Basidiobolus ranarum</name>
    <dbReference type="NCBI Taxonomy" id="34480"/>
    <lineage>
        <taxon>Eukaryota</taxon>
        <taxon>Fungi</taxon>
        <taxon>Fungi incertae sedis</taxon>
        <taxon>Zoopagomycota</taxon>
        <taxon>Entomophthoromycotina</taxon>
        <taxon>Basidiobolomycetes</taxon>
        <taxon>Basidiobolales</taxon>
        <taxon>Basidiobolaceae</taxon>
        <taxon>Basidiobolus</taxon>
    </lineage>
</organism>
<protein>
    <submittedName>
        <fullName evidence="2">Uncharacterized protein</fullName>
    </submittedName>
</protein>
<accession>A0ABR2VLJ6</accession>
<feature type="region of interest" description="Disordered" evidence="1">
    <location>
        <begin position="1"/>
        <end position="30"/>
    </location>
</feature>
<keyword evidence="3" id="KW-1185">Reference proteome</keyword>
<dbReference type="EMBL" id="JASJQH010009821">
    <property type="protein sequence ID" value="KAK9675023.1"/>
    <property type="molecule type" value="Genomic_DNA"/>
</dbReference>
<reference evidence="2 3" key="1">
    <citation type="submission" date="2023-04" db="EMBL/GenBank/DDBJ databases">
        <title>Genome of Basidiobolus ranarum AG-B5.</title>
        <authorList>
            <person name="Stajich J.E."/>
            <person name="Carter-House D."/>
            <person name="Gryganskyi A."/>
        </authorList>
    </citation>
    <scope>NUCLEOTIDE SEQUENCE [LARGE SCALE GENOMIC DNA]</scope>
    <source>
        <strain evidence="2 3">AG-B5</strain>
    </source>
</reference>
<feature type="region of interest" description="Disordered" evidence="1">
    <location>
        <begin position="242"/>
        <end position="262"/>
    </location>
</feature>
<name>A0ABR2VLJ6_9FUNG</name>
<feature type="region of interest" description="Disordered" evidence="1">
    <location>
        <begin position="161"/>
        <end position="219"/>
    </location>
</feature>
<sequence length="262" mass="27739">KLGRSSEFGVNPGLDSDTHGDKRHSSHFVNALGSGAASGVASGAPILPTYQENSTHRDSAVGKSFGSYANSSHGLNSAFYTNTLGAGGVAVGSHLSNLADRDDRSEHYSSHSTQPQRGVKVPDVDNRDLNTTGLNNEKIHHIFLECDNTLRDSSRIDSKDALSGEHSLANRSPSGNLETNNHLSHRDLSGRSQNKHGLSDTTNNTPIHRDDSTDAETGTTSALGSMLLGKIKQAAGSILGNEQLKSEGQATHGQARENLHEA</sequence>
<gene>
    <name evidence="2" type="ORF">K7432_016720</name>
</gene>
<evidence type="ECO:0000313" key="2">
    <source>
        <dbReference type="EMBL" id="KAK9675023.1"/>
    </source>
</evidence>
<comment type="caution">
    <text evidence="2">The sequence shown here is derived from an EMBL/GenBank/DDBJ whole genome shotgun (WGS) entry which is preliminary data.</text>
</comment>
<evidence type="ECO:0000313" key="3">
    <source>
        <dbReference type="Proteomes" id="UP001479436"/>
    </source>
</evidence>
<feature type="region of interest" description="Disordered" evidence="1">
    <location>
        <begin position="101"/>
        <end position="132"/>
    </location>
</feature>
<feature type="non-terminal residue" evidence="2">
    <location>
        <position position="1"/>
    </location>
</feature>
<proteinExistence type="predicted"/>
<feature type="compositionally biased region" description="Polar residues" evidence="1">
    <location>
        <begin position="169"/>
        <end position="182"/>
    </location>
</feature>